<sequence length="123" mass="13527">MYMLVLNCTTFLGTKITASLKSTLLLPIKIIFYRLELFDLELVLVRAALLDVCRLIPVFRGCISLTGAFGKFISNTLEPFLSFFDSPLYSFISVLSSISSNSGVIVKNKSCSRSSSSSLLIKA</sequence>
<organism evidence="1 2">
    <name type="scientific">Brachionus plicatilis</name>
    <name type="common">Marine rotifer</name>
    <name type="synonym">Brachionus muelleri</name>
    <dbReference type="NCBI Taxonomy" id="10195"/>
    <lineage>
        <taxon>Eukaryota</taxon>
        <taxon>Metazoa</taxon>
        <taxon>Spiralia</taxon>
        <taxon>Gnathifera</taxon>
        <taxon>Rotifera</taxon>
        <taxon>Eurotatoria</taxon>
        <taxon>Monogononta</taxon>
        <taxon>Pseudotrocha</taxon>
        <taxon>Ploima</taxon>
        <taxon>Brachionidae</taxon>
        <taxon>Brachionus</taxon>
    </lineage>
</organism>
<protein>
    <submittedName>
        <fullName evidence="1">Uncharacterized protein</fullName>
    </submittedName>
</protein>
<dbReference type="AlphaFoldDB" id="A0A3M7PVS3"/>
<evidence type="ECO:0000313" key="2">
    <source>
        <dbReference type="Proteomes" id="UP000276133"/>
    </source>
</evidence>
<accession>A0A3M7PVS3</accession>
<gene>
    <name evidence="1" type="ORF">BpHYR1_048629</name>
</gene>
<dbReference type="Proteomes" id="UP000276133">
    <property type="component" value="Unassembled WGS sequence"/>
</dbReference>
<evidence type="ECO:0000313" key="1">
    <source>
        <dbReference type="EMBL" id="RNA03064.1"/>
    </source>
</evidence>
<name>A0A3M7PVS3_BRAPC</name>
<proteinExistence type="predicted"/>
<dbReference type="EMBL" id="REGN01008654">
    <property type="protein sequence ID" value="RNA03064.1"/>
    <property type="molecule type" value="Genomic_DNA"/>
</dbReference>
<reference evidence="1 2" key="1">
    <citation type="journal article" date="2018" name="Sci. Rep.">
        <title>Genomic signatures of local adaptation to the degree of environmental predictability in rotifers.</title>
        <authorList>
            <person name="Franch-Gras L."/>
            <person name="Hahn C."/>
            <person name="Garcia-Roger E.M."/>
            <person name="Carmona M.J."/>
            <person name="Serra M."/>
            <person name="Gomez A."/>
        </authorList>
    </citation>
    <scope>NUCLEOTIDE SEQUENCE [LARGE SCALE GENOMIC DNA]</scope>
    <source>
        <strain evidence="1">HYR1</strain>
    </source>
</reference>
<comment type="caution">
    <text evidence="1">The sequence shown here is derived from an EMBL/GenBank/DDBJ whole genome shotgun (WGS) entry which is preliminary data.</text>
</comment>
<keyword evidence="2" id="KW-1185">Reference proteome</keyword>